<proteinExistence type="predicted"/>
<gene>
    <name evidence="3" type="ORF">PPRIM_AZ9-3.1.T0090124</name>
</gene>
<dbReference type="Proteomes" id="UP000688137">
    <property type="component" value="Unassembled WGS sequence"/>
</dbReference>
<dbReference type="OMA" id="HRAVPAW"/>
<accession>A0A8S1JU28</accession>
<dbReference type="InterPro" id="IPR039902">
    <property type="entry name" value="CCDC148/CCDC112"/>
</dbReference>
<dbReference type="PANTHER" id="PTHR21549">
    <property type="entry name" value="MUTATED IN BLADDER CANCER 1"/>
    <property type="match status" value="1"/>
</dbReference>
<evidence type="ECO:0000256" key="2">
    <source>
        <dbReference type="SAM" id="Coils"/>
    </source>
</evidence>
<dbReference type="AlphaFoldDB" id="A0A8S1JU28"/>
<feature type="coiled-coil region" evidence="2">
    <location>
        <begin position="89"/>
        <end position="134"/>
    </location>
</feature>
<keyword evidence="1 2" id="KW-0175">Coiled coil</keyword>
<organism evidence="3 4">
    <name type="scientific">Paramecium primaurelia</name>
    <dbReference type="NCBI Taxonomy" id="5886"/>
    <lineage>
        <taxon>Eukaryota</taxon>
        <taxon>Sar</taxon>
        <taxon>Alveolata</taxon>
        <taxon>Ciliophora</taxon>
        <taxon>Intramacronucleata</taxon>
        <taxon>Oligohymenophorea</taxon>
        <taxon>Peniculida</taxon>
        <taxon>Parameciidae</taxon>
        <taxon>Paramecium</taxon>
    </lineage>
</organism>
<keyword evidence="4" id="KW-1185">Reference proteome</keyword>
<evidence type="ECO:0000313" key="4">
    <source>
        <dbReference type="Proteomes" id="UP000688137"/>
    </source>
</evidence>
<dbReference type="PANTHER" id="PTHR21549:SF0">
    <property type="entry name" value="COILED-COIL DOMAIN-CONTAINING PROTEIN 112"/>
    <property type="match status" value="1"/>
</dbReference>
<sequence length="463" mass="55626">MLQECKSELASCKAKLISLSIKDMSKLLPMCKTSTSKNEVFILNDMIEKFDFDEEKERDNTKTSLRLLRNDVQRYIKELKGFTNSHEYYQKIESMANNITNEITQYKSKMSYQFDDLAQQEETLTDELKMIEQKMDNYDVIQKQPIIKRKPMQNNEETISELGLIKQKVDLIDEKIDQIKLLEPEDHREFLRVRTKHKGKVTPNFINDCLKAIPFITEDQLMEQIENYNLLQQLEDEKKELLTEYKRKKEENKQIQLQQEQQQQEIEKQKQVKKPLVPKEERDKLKEEIKQWKIKRVTQKAIDEIEYDTKKDIEKQKSEMLKKEREEKKLQVQYYREQKLIEKQREQELKQVETMSRRFVSQEAKERIKIKENQLIEKKKSILEQKQKKQFDQEMKQQAREEDKYIKFAYVESKLNETTKAVEQQKRQKFDPKIDQGKYADTFGGNLLGAGRRAIPGWRQNLG</sequence>
<reference evidence="3" key="1">
    <citation type="submission" date="2021-01" db="EMBL/GenBank/DDBJ databases">
        <authorList>
            <consortium name="Genoscope - CEA"/>
            <person name="William W."/>
        </authorList>
    </citation>
    <scope>NUCLEOTIDE SEQUENCE</scope>
</reference>
<feature type="coiled-coil region" evidence="2">
    <location>
        <begin position="361"/>
        <end position="402"/>
    </location>
</feature>
<evidence type="ECO:0000313" key="3">
    <source>
        <dbReference type="EMBL" id="CAD8045099.1"/>
    </source>
</evidence>
<evidence type="ECO:0000256" key="1">
    <source>
        <dbReference type="ARBA" id="ARBA00023054"/>
    </source>
</evidence>
<name>A0A8S1JU28_PARPR</name>
<feature type="coiled-coil region" evidence="2">
    <location>
        <begin position="231"/>
        <end position="272"/>
    </location>
</feature>
<comment type="caution">
    <text evidence="3">The sequence shown here is derived from an EMBL/GenBank/DDBJ whole genome shotgun (WGS) entry which is preliminary data.</text>
</comment>
<dbReference type="EMBL" id="CAJJDM010000006">
    <property type="protein sequence ID" value="CAD8045099.1"/>
    <property type="molecule type" value="Genomic_DNA"/>
</dbReference>
<protein>
    <submittedName>
        <fullName evidence="3">Uncharacterized protein</fullName>
    </submittedName>
</protein>